<protein>
    <submittedName>
        <fullName evidence="1">Uncharacterized protein</fullName>
    </submittedName>
</protein>
<name>G4ZWR9_PHYSP</name>
<dbReference type="Proteomes" id="UP000002640">
    <property type="component" value="Unassembled WGS sequence"/>
</dbReference>
<feature type="non-terminal residue" evidence="1">
    <location>
        <position position="74"/>
    </location>
</feature>
<dbReference type="EMBL" id="JH159157">
    <property type="protein sequence ID" value="EGZ12443.1"/>
    <property type="molecule type" value="Genomic_DNA"/>
</dbReference>
<dbReference type="KEGG" id="psoj:PHYSODRAFT_379133"/>
<proteinExistence type="predicted"/>
<dbReference type="AlphaFoldDB" id="G4ZWR9"/>
<evidence type="ECO:0000313" key="1">
    <source>
        <dbReference type="EMBL" id="EGZ12443.1"/>
    </source>
</evidence>
<gene>
    <name evidence="1" type="ORF">PHYSODRAFT_379133</name>
</gene>
<reference evidence="1 2" key="1">
    <citation type="journal article" date="2006" name="Science">
        <title>Phytophthora genome sequences uncover evolutionary origins and mechanisms of pathogenesis.</title>
        <authorList>
            <person name="Tyler B.M."/>
            <person name="Tripathy S."/>
            <person name="Zhang X."/>
            <person name="Dehal P."/>
            <person name="Jiang R.H."/>
            <person name="Aerts A."/>
            <person name="Arredondo F.D."/>
            <person name="Baxter L."/>
            <person name="Bensasson D."/>
            <person name="Beynon J.L."/>
            <person name="Chapman J."/>
            <person name="Damasceno C.M."/>
            <person name="Dorrance A.E."/>
            <person name="Dou D."/>
            <person name="Dickerman A.W."/>
            <person name="Dubchak I.L."/>
            <person name="Garbelotto M."/>
            <person name="Gijzen M."/>
            <person name="Gordon S.G."/>
            <person name="Govers F."/>
            <person name="Grunwald N.J."/>
            <person name="Huang W."/>
            <person name="Ivors K.L."/>
            <person name="Jones R.W."/>
            <person name="Kamoun S."/>
            <person name="Krampis K."/>
            <person name="Lamour K.H."/>
            <person name="Lee M.K."/>
            <person name="McDonald W.H."/>
            <person name="Medina M."/>
            <person name="Meijer H.J."/>
            <person name="Nordberg E.K."/>
            <person name="Maclean D.J."/>
            <person name="Ospina-Giraldo M.D."/>
            <person name="Morris P.F."/>
            <person name="Phuntumart V."/>
            <person name="Putnam N.H."/>
            <person name="Rash S."/>
            <person name="Rose J.K."/>
            <person name="Sakihama Y."/>
            <person name="Salamov A.A."/>
            <person name="Savidor A."/>
            <person name="Scheuring C.F."/>
            <person name="Smith B.M."/>
            <person name="Sobral B.W."/>
            <person name="Terry A."/>
            <person name="Torto-Alalibo T.A."/>
            <person name="Win J."/>
            <person name="Xu Z."/>
            <person name="Zhang H."/>
            <person name="Grigoriev I.V."/>
            <person name="Rokhsar D.S."/>
            <person name="Boore J.L."/>
        </authorList>
    </citation>
    <scope>NUCLEOTIDE SEQUENCE [LARGE SCALE GENOMIC DNA]</scope>
    <source>
        <strain evidence="1 2">P6497</strain>
    </source>
</reference>
<feature type="non-terminal residue" evidence="1">
    <location>
        <position position="1"/>
    </location>
</feature>
<organism evidence="1 2">
    <name type="scientific">Phytophthora sojae (strain P6497)</name>
    <name type="common">Soybean stem and root rot agent</name>
    <name type="synonym">Phytophthora megasperma f. sp. glycines</name>
    <dbReference type="NCBI Taxonomy" id="1094619"/>
    <lineage>
        <taxon>Eukaryota</taxon>
        <taxon>Sar</taxon>
        <taxon>Stramenopiles</taxon>
        <taxon>Oomycota</taxon>
        <taxon>Peronosporomycetes</taxon>
        <taxon>Peronosporales</taxon>
        <taxon>Peronosporaceae</taxon>
        <taxon>Phytophthora</taxon>
    </lineage>
</organism>
<evidence type="ECO:0000313" key="2">
    <source>
        <dbReference type="Proteomes" id="UP000002640"/>
    </source>
</evidence>
<dbReference type="GeneID" id="20650656"/>
<dbReference type="RefSeq" id="XP_009532776.1">
    <property type="nucleotide sequence ID" value="XM_009534481.1"/>
</dbReference>
<sequence>TDKANPRRSVPSAVALAAPRENGDGKQLCLRYISAQGCPSPNPDRCTHHVLGHFVPSTLAPVVKAYIVEKYGGL</sequence>
<accession>G4ZWR9</accession>
<dbReference type="InParanoid" id="G4ZWR9"/>
<keyword evidence="2" id="KW-1185">Reference proteome</keyword>